<accession>A0AAQ4E367</accession>
<protein>
    <submittedName>
        <fullName evidence="1">Uncharacterized protein</fullName>
    </submittedName>
</protein>
<reference evidence="1 2" key="1">
    <citation type="journal article" date="2023" name="Arcadia Sci">
        <title>De novo assembly of a long-read Amblyomma americanum tick genome.</title>
        <authorList>
            <person name="Chou S."/>
            <person name="Poskanzer K.E."/>
            <person name="Rollins M."/>
            <person name="Thuy-Boun P.S."/>
        </authorList>
    </citation>
    <scope>NUCLEOTIDE SEQUENCE [LARGE SCALE GENOMIC DNA]</scope>
    <source>
        <strain evidence="1">F_SG_1</strain>
        <tissue evidence="1">Salivary glands</tissue>
    </source>
</reference>
<gene>
    <name evidence="1" type="ORF">V5799_014395</name>
</gene>
<keyword evidence="2" id="KW-1185">Reference proteome</keyword>
<sequence>MPPAQETAVAAATASIDDYKVVVRPRGGLSLRAVGTPTIFTPVCRPLGLIYQEALKTDRLRVNPVNNTFTISTPVDTKAQKYVDLKNLKLEDQTFEMSAYFSPPDDSVRGIICHAHSGENYTKIMDGLIPFNPILPIVDARQLRKTTSVLLTITGTKVPQSLCFRGGLYICYLFYSKVESCFNCCNAGHPTDVCRKARTNLSPMRGEAPSERRPGLHAELHHLQRLPPHGEQEMQVPLHTS</sequence>
<dbReference type="Proteomes" id="UP001321473">
    <property type="component" value="Unassembled WGS sequence"/>
</dbReference>
<dbReference type="EMBL" id="JARKHS020023059">
    <property type="protein sequence ID" value="KAK8769140.1"/>
    <property type="molecule type" value="Genomic_DNA"/>
</dbReference>
<organism evidence="1 2">
    <name type="scientific">Amblyomma americanum</name>
    <name type="common">Lone star tick</name>
    <dbReference type="NCBI Taxonomy" id="6943"/>
    <lineage>
        <taxon>Eukaryota</taxon>
        <taxon>Metazoa</taxon>
        <taxon>Ecdysozoa</taxon>
        <taxon>Arthropoda</taxon>
        <taxon>Chelicerata</taxon>
        <taxon>Arachnida</taxon>
        <taxon>Acari</taxon>
        <taxon>Parasitiformes</taxon>
        <taxon>Ixodida</taxon>
        <taxon>Ixodoidea</taxon>
        <taxon>Ixodidae</taxon>
        <taxon>Amblyomminae</taxon>
        <taxon>Amblyomma</taxon>
    </lineage>
</organism>
<dbReference type="AlphaFoldDB" id="A0AAQ4E367"/>
<evidence type="ECO:0000313" key="1">
    <source>
        <dbReference type="EMBL" id="KAK8769140.1"/>
    </source>
</evidence>
<proteinExistence type="predicted"/>
<comment type="caution">
    <text evidence="1">The sequence shown here is derived from an EMBL/GenBank/DDBJ whole genome shotgun (WGS) entry which is preliminary data.</text>
</comment>
<name>A0AAQ4E367_AMBAM</name>
<evidence type="ECO:0000313" key="2">
    <source>
        <dbReference type="Proteomes" id="UP001321473"/>
    </source>
</evidence>